<evidence type="ECO:0000313" key="1">
    <source>
        <dbReference type="EMBL" id="KRX24346.1"/>
    </source>
</evidence>
<comment type="caution">
    <text evidence="1">The sequence shown here is derived from an EMBL/GenBank/DDBJ whole genome shotgun (WGS) entry which is preliminary data.</text>
</comment>
<proteinExistence type="predicted"/>
<dbReference type="OrthoDB" id="5919642at2759"/>
<organism evidence="1 2">
    <name type="scientific">Trichinella nelsoni</name>
    <dbReference type="NCBI Taxonomy" id="6336"/>
    <lineage>
        <taxon>Eukaryota</taxon>
        <taxon>Metazoa</taxon>
        <taxon>Ecdysozoa</taxon>
        <taxon>Nematoda</taxon>
        <taxon>Enoplea</taxon>
        <taxon>Dorylaimia</taxon>
        <taxon>Trichinellida</taxon>
        <taxon>Trichinellidae</taxon>
        <taxon>Trichinella</taxon>
    </lineage>
</organism>
<keyword evidence="2" id="KW-1185">Reference proteome</keyword>
<dbReference type="STRING" id="6336.A0A0V0SCA1"/>
<dbReference type="AlphaFoldDB" id="A0A0V0SCA1"/>
<accession>A0A0V0SCA1</accession>
<sequence length="150" mass="17193">MLPFWHLISVCIQIEQLRILPDRVLTPSNFHHSHNRLNKRRTKLHCSEISRKLFPEYHDRISTERICSNVYILTNFSIDIDLCKTGKPCKESAFVATTAKLYLLISINLTDDSRIDCSTASMLSSSISNLRKPVFNATCAVSDFYANWAV</sequence>
<name>A0A0V0SCA1_9BILA</name>
<gene>
    <name evidence="1" type="ORF">T07_936</name>
</gene>
<dbReference type="EMBL" id="JYDL01000018">
    <property type="protein sequence ID" value="KRX24346.1"/>
    <property type="molecule type" value="Genomic_DNA"/>
</dbReference>
<dbReference type="Proteomes" id="UP000054630">
    <property type="component" value="Unassembled WGS sequence"/>
</dbReference>
<reference evidence="1 2" key="1">
    <citation type="submission" date="2015-01" db="EMBL/GenBank/DDBJ databases">
        <title>Evolution of Trichinella species and genotypes.</title>
        <authorList>
            <person name="Korhonen P.K."/>
            <person name="Edoardo P."/>
            <person name="Giuseppe L.R."/>
            <person name="Gasser R.B."/>
        </authorList>
    </citation>
    <scope>NUCLEOTIDE SEQUENCE [LARGE SCALE GENOMIC DNA]</scope>
    <source>
        <strain evidence="1">ISS37</strain>
    </source>
</reference>
<protein>
    <submittedName>
        <fullName evidence="1">Uncharacterized protein</fullName>
    </submittedName>
</protein>
<evidence type="ECO:0000313" key="2">
    <source>
        <dbReference type="Proteomes" id="UP000054630"/>
    </source>
</evidence>